<evidence type="ECO:0000259" key="10">
    <source>
        <dbReference type="PROSITE" id="PS50885"/>
    </source>
</evidence>
<dbReference type="CDD" id="cd06225">
    <property type="entry name" value="HAMP"/>
    <property type="match status" value="1"/>
</dbReference>
<name>A0ABT2M0T5_9FIRM</name>
<evidence type="ECO:0000256" key="1">
    <source>
        <dbReference type="ARBA" id="ARBA00000085"/>
    </source>
</evidence>
<feature type="domain" description="HAMP" evidence="10">
    <location>
        <begin position="195"/>
        <end position="247"/>
    </location>
</feature>
<evidence type="ECO:0000256" key="6">
    <source>
        <dbReference type="ARBA" id="ARBA00022777"/>
    </source>
</evidence>
<keyword evidence="5" id="KW-0808">Transferase</keyword>
<dbReference type="Pfam" id="PF00672">
    <property type="entry name" value="HAMP"/>
    <property type="match status" value="1"/>
</dbReference>
<dbReference type="PROSITE" id="PS50885">
    <property type="entry name" value="HAMP"/>
    <property type="match status" value="1"/>
</dbReference>
<evidence type="ECO:0000256" key="3">
    <source>
        <dbReference type="ARBA" id="ARBA00012438"/>
    </source>
</evidence>
<keyword evidence="4" id="KW-0597">Phosphoprotein</keyword>
<comment type="catalytic activity">
    <reaction evidence="1">
        <text>ATP + protein L-histidine = ADP + protein N-phospho-L-histidine.</text>
        <dbReference type="EC" id="2.7.13.3"/>
    </reaction>
</comment>
<comment type="subcellular location">
    <subcellularLocation>
        <location evidence="2">Membrane</location>
    </subcellularLocation>
</comment>
<dbReference type="Pfam" id="PF02518">
    <property type="entry name" value="HATPase_c"/>
    <property type="match status" value="1"/>
</dbReference>
<feature type="transmembrane region" description="Helical" evidence="8">
    <location>
        <begin position="12"/>
        <end position="32"/>
    </location>
</feature>
<dbReference type="Gene3D" id="1.10.287.130">
    <property type="match status" value="1"/>
</dbReference>
<dbReference type="Gene3D" id="6.10.340.10">
    <property type="match status" value="1"/>
</dbReference>
<keyword evidence="8" id="KW-1133">Transmembrane helix</keyword>
<dbReference type="InterPro" id="IPR005467">
    <property type="entry name" value="His_kinase_dom"/>
</dbReference>
<gene>
    <name evidence="11" type="ORF">N5B56_08575</name>
</gene>
<dbReference type="PANTHER" id="PTHR45453:SF3">
    <property type="entry name" value="HISTIDINE KINASE"/>
    <property type="match status" value="1"/>
</dbReference>
<dbReference type="Proteomes" id="UP001431199">
    <property type="component" value="Unassembled WGS sequence"/>
</dbReference>
<evidence type="ECO:0000256" key="4">
    <source>
        <dbReference type="ARBA" id="ARBA00022553"/>
    </source>
</evidence>
<dbReference type="InterPro" id="IPR036890">
    <property type="entry name" value="HATPase_C_sf"/>
</dbReference>
<dbReference type="SUPFAM" id="SSF158472">
    <property type="entry name" value="HAMP domain-like"/>
    <property type="match status" value="1"/>
</dbReference>
<sequence>MKHSIKYKLPILIIVIMTVAIALASTFGTAFIEKYYISHKKDVIVAVYNKMAQVVKEDKDLSESDNVQALNDECENAGVTIIMIDSSGNTIYEYGAGKTLQRRWQEMIYGAAFGAERERTIIEKNDNYTMQRARDLLSDQEYYELFGTLDSGYYFVIRVSVQNMRETLNITNKFYLILLISMTVVMTIMMIIVTRRYTDPILELATISTRMSNLDFDAKYTGKHKDEIGVLGNSMNELSAKLEGTILELKKANIELQKDIEQKIEIDEMRKDFISNVSHELKTPIALIQGYAEGLKDNINDDPESMEFYCDVIIDESDKMNKMVKKLLALTQIEFGNKQVNIERFNLVDVMEGIIKSVQLRAEQENVKIIFENKEPVYVWADEFQIEEVITNYVSNAFNHIDGKRIIEMKIVEKDGIVRMSVFNTGKQIPENELENVWIKFYKVDKARTREYGGNGIGLSIVKAIADSMNKKCGVFNHEDGVEFWFELDGKASEEGLEYDSNN</sequence>
<keyword evidence="12" id="KW-1185">Reference proteome</keyword>
<dbReference type="InterPro" id="IPR003661">
    <property type="entry name" value="HisK_dim/P_dom"/>
</dbReference>
<evidence type="ECO:0000256" key="7">
    <source>
        <dbReference type="ARBA" id="ARBA00023012"/>
    </source>
</evidence>
<keyword evidence="8" id="KW-0812">Transmembrane</keyword>
<dbReference type="InterPro" id="IPR003594">
    <property type="entry name" value="HATPase_dom"/>
</dbReference>
<evidence type="ECO:0000259" key="9">
    <source>
        <dbReference type="PROSITE" id="PS50109"/>
    </source>
</evidence>
<protein>
    <recommendedName>
        <fullName evidence="3">histidine kinase</fullName>
        <ecNumber evidence="3">2.7.13.3</ecNumber>
    </recommendedName>
</protein>
<dbReference type="SUPFAM" id="SSF47384">
    <property type="entry name" value="Homodimeric domain of signal transducing histidine kinase"/>
    <property type="match status" value="1"/>
</dbReference>
<dbReference type="SMART" id="SM00387">
    <property type="entry name" value="HATPase_c"/>
    <property type="match status" value="1"/>
</dbReference>
<dbReference type="Pfam" id="PF00512">
    <property type="entry name" value="HisKA"/>
    <property type="match status" value="1"/>
</dbReference>
<dbReference type="PROSITE" id="PS50109">
    <property type="entry name" value="HIS_KIN"/>
    <property type="match status" value="1"/>
</dbReference>
<dbReference type="SMART" id="SM00304">
    <property type="entry name" value="HAMP"/>
    <property type="match status" value="1"/>
</dbReference>
<feature type="transmembrane region" description="Helical" evidence="8">
    <location>
        <begin position="174"/>
        <end position="193"/>
    </location>
</feature>
<comment type="caution">
    <text evidence="11">The sequence shown here is derived from an EMBL/GenBank/DDBJ whole genome shotgun (WGS) entry which is preliminary data.</text>
</comment>
<dbReference type="CDD" id="cd00082">
    <property type="entry name" value="HisKA"/>
    <property type="match status" value="1"/>
</dbReference>
<dbReference type="InterPro" id="IPR003660">
    <property type="entry name" value="HAMP_dom"/>
</dbReference>
<dbReference type="EC" id="2.7.13.3" evidence="3"/>
<accession>A0ABT2M0T5</accession>
<dbReference type="SUPFAM" id="SSF55874">
    <property type="entry name" value="ATPase domain of HSP90 chaperone/DNA topoisomerase II/histidine kinase"/>
    <property type="match status" value="1"/>
</dbReference>
<evidence type="ECO:0000313" key="11">
    <source>
        <dbReference type="EMBL" id="MCT7399134.1"/>
    </source>
</evidence>
<dbReference type="SMART" id="SM00388">
    <property type="entry name" value="HisKA"/>
    <property type="match status" value="1"/>
</dbReference>
<reference evidence="11" key="1">
    <citation type="submission" date="2022-09" db="EMBL/GenBank/DDBJ databases">
        <title>Eubacterium sp. LFL-14 isolated from human feces.</title>
        <authorList>
            <person name="Liu F."/>
        </authorList>
    </citation>
    <scope>NUCLEOTIDE SEQUENCE</scope>
    <source>
        <strain evidence="11">LFL-14</strain>
    </source>
</reference>
<dbReference type="RefSeq" id="WP_260978746.1">
    <property type="nucleotide sequence ID" value="NZ_JAODBU010000007.1"/>
</dbReference>
<organism evidence="11 12">
    <name type="scientific">Eubacterium album</name>
    <dbReference type="NCBI Taxonomy" id="2978477"/>
    <lineage>
        <taxon>Bacteria</taxon>
        <taxon>Bacillati</taxon>
        <taxon>Bacillota</taxon>
        <taxon>Clostridia</taxon>
        <taxon>Eubacteriales</taxon>
        <taxon>Eubacteriaceae</taxon>
        <taxon>Eubacterium</taxon>
    </lineage>
</organism>
<dbReference type="InterPro" id="IPR036097">
    <property type="entry name" value="HisK_dim/P_sf"/>
</dbReference>
<dbReference type="GO" id="GO:0016301">
    <property type="term" value="F:kinase activity"/>
    <property type="evidence" value="ECO:0007669"/>
    <property type="project" value="UniProtKB-KW"/>
</dbReference>
<proteinExistence type="predicted"/>
<dbReference type="Gene3D" id="3.30.565.10">
    <property type="entry name" value="Histidine kinase-like ATPase, C-terminal domain"/>
    <property type="match status" value="1"/>
</dbReference>
<evidence type="ECO:0000256" key="2">
    <source>
        <dbReference type="ARBA" id="ARBA00004370"/>
    </source>
</evidence>
<evidence type="ECO:0000256" key="8">
    <source>
        <dbReference type="SAM" id="Phobius"/>
    </source>
</evidence>
<evidence type="ECO:0000256" key="5">
    <source>
        <dbReference type="ARBA" id="ARBA00022679"/>
    </source>
</evidence>
<feature type="domain" description="Histidine kinase" evidence="9">
    <location>
        <begin position="276"/>
        <end position="492"/>
    </location>
</feature>
<keyword evidence="8" id="KW-0472">Membrane</keyword>
<keyword evidence="6 11" id="KW-0418">Kinase</keyword>
<evidence type="ECO:0000313" key="12">
    <source>
        <dbReference type="Proteomes" id="UP001431199"/>
    </source>
</evidence>
<dbReference type="PANTHER" id="PTHR45453">
    <property type="entry name" value="PHOSPHATE REGULON SENSOR PROTEIN PHOR"/>
    <property type="match status" value="1"/>
</dbReference>
<dbReference type="EMBL" id="JAODBU010000007">
    <property type="protein sequence ID" value="MCT7399134.1"/>
    <property type="molecule type" value="Genomic_DNA"/>
</dbReference>
<keyword evidence="7" id="KW-0902">Two-component regulatory system</keyword>
<dbReference type="InterPro" id="IPR050351">
    <property type="entry name" value="BphY/WalK/GraS-like"/>
</dbReference>